<organism evidence="3 4">
    <name type="scientific">Polyangium sorediatum</name>
    <dbReference type="NCBI Taxonomy" id="889274"/>
    <lineage>
        <taxon>Bacteria</taxon>
        <taxon>Pseudomonadati</taxon>
        <taxon>Myxococcota</taxon>
        <taxon>Polyangia</taxon>
        <taxon>Polyangiales</taxon>
        <taxon>Polyangiaceae</taxon>
        <taxon>Polyangium</taxon>
    </lineage>
</organism>
<name>A0ABT6P5M2_9BACT</name>
<feature type="compositionally biased region" description="Pro residues" evidence="1">
    <location>
        <begin position="32"/>
        <end position="49"/>
    </location>
</feature>
<dbReference type="RefSeq" id="WP_284721563.1">
    <property type="nucleotide sequence ID" value="NZ_JARZHI010000067.1"/>
</dbReference>
<gene>
    <name evidence="3" type="ORF">QHF89_40515</name>
</gene>
<protein>
    <recommendedName>
        <fullName evidence="5">Lipoprotein</fullName>
    </recommendedName>
</protein>
<dbReference type="EMBL" id="JARZHI010000067">
    <property type="protein sequence ID" value="MDI1435858.1"/>
    <property type="molecule type" value="Genomic_DNA"/>
</dbReference>
<sequence length="464" mass="49977">MMKRKNMLAPRSLLLLAGATTLVALGASCGAAPPPPPRPTAAPSKPKPAPIAEAAAEEPKPAIPVAWVETTPESPVIDGELGEWGTIEASPSVGLSVTKDGAHIVTDLVGDAKNGLWIELSTPAAELRPLGEWSRDGTFYEFNCTDNLEPEAAAKCKATLERHAAFAAKHAARFTRLFRLDEKGLRWRGDGGLLPVPGAVVASKVKGDRVTTEIKLPLSALPRISEAPAMTFSLAAVAGPADKAPALQPEQRSDLSAPADIDFEPMGELRAAARMHALREAFSYHPAQPNLVELVDFPDRVHGGTSLEPTEQVLWEPLTKLGDLELGYVHLLDTYIGIFKAKKLVDTVLLVGEPKGFVERNKSVHFFGYDEHAMDPIGAISSSWSVLAVDAAGDTSEPLEADFLTSGWSSVDAFHEKSFDRFGMRGVPYSGEESESASPLELLWTWNKKTGQYVPSRRTPRGKR</sequence>
<evidence type="ECO:0000313" key="4">
    <source>
        <dbReference type="Proteomes" id="UP001160301"/>
    </source>
</evidence>
<proteinExistence type="predicted"/>
<keyword evidence="4" id="KW-1185">Reference proteome</keyword>
<evidence type="ECO:0008006" key="5">
    <source>
        <dbReference type="Google" id="ProtNLM"/>
    </source>
</evidence>
<feature type="region of interest" description="Disordered" evidence="1">
    <location>
        <begin position="27"/>
        <end position="61"/>
    </location>
</feature>
<accession>A0ABT6P5M2</accession>
<feature type="chain" id="PRO_5046862905" description="Lipoprotein" evidence="2">
    <location>
        <begin position="27"/>
        <end position="464"/>
    </location>
</feature>
<dbReference type="PROSITE" id="PS51257">
    <property type="entry name" value="PROKAR_LIPOPROTEIN"/>
    <property type="match status" value="1"/>
</dbReference>
<evidence type="ECO:0000313" key="3">
    <source>
        <dbReference type="EMBL" id="MDI1435858.1"/>
    </source>
</evidence>
<comment type="caution">
    <text evidence="3">The sequence shown here is derived from an EMBL/GenBank/DDBJ whole genome shotgun (WGS) entry which is preliminary data.</text>
</comment>
<keyword evidence="2" id="KW-0732">Signal</keyword>
<evidence type="ECO:0000256" key="1">
    <source>
        <dbReference type="SAM" id="MobiDB-lite"/>
    </source>
</evidence>
<feature type="signal peptide" evidence="2">
    <location>
        <begin position="1"/>
        <end position="26"/>
    </location>
</feature>
<evidence type="ECO:0000256" key="2">
    <source>
        <dbReference type="SAM" id="SignalP"/>
    </source>
</evidence>
<dbReference type="Proteomes" id="UP001160301">
    <property type="component" value="Unassembled WGS sequence"/>
</dbReference>
<reference evidence="3 4" key="1">
    <citation type="submission" date="2023-04" db="EMBL/GenBank/DDBJ databases">
        <title>The genome sequence of Polyangium sorediatum DSM14670.</title>
        <authorList>
            <person name="Zhang X."/>
        </authorList>
    </citation>
    <scope>NUCLEOTIDE SEQUENCE [LARGE SCALE GENOMIC DNA]</scope>
    <source>
        <strain evidence="3 4">DSM 14670</strain>
    </source>
</reference>